<name>A0A6P2T8X5_BURL3</name>
<dbReference type="InterPro" id="IPR026988">
    <property type="entry name" value="YaaC-like"/>
</dbReference>
<feature type="region of interest" description="Disordered" evidence="1">
    <location>
        <begin position="12"/>
        <end position="42"/>
    </location>
</feature>
<reference evidence="2 3" key="1">
    <citation type="submission" date="2019-09" db="EMBL/GenBank/DDBJ databases">
        <authorList>
            <person name="Depoorter E."/>
        </authorList>
    </citation>
    <scope>NUCLEOTIDE SEQUENCE [LARGE SCALE GENOMIC DNA]</scope>
    <source>
        <strain evidence="2">R-18109</strain>
    </source>
</reference>
<protein>
    <submittedName>
        <fullName evidence="2">Uncharacterized protein</fullName>
    </submittedName>
</protein>
<dbReference type="EMBL" id="CABVQH010000002">
    <property type="protein sequence ID" value="VWC54023.1"/>
    <property type="molecule type" value="Genomic_DNA"/>
</dbReference>
<gene>
    <name evidence="2" type="ORF">BLA18109_00574</name>
</gene>
<evidence type="ECO:0000313" key="2">
    <source>
        <dbReference type="EMBL" id="VWC54023.1"/>
    </source>
</evidence>
<proteinExistence type="predicted"/>
<organism evidence="2 3">
    <name type="scientific">Burkholderia lata (strain ATCC 17760 / DSM 23089 / LMG 22485 / NCIMB 9086 / R18194 / 383)</name>
    <dbReference type="NCBI Taxonomy" id="482957"/>
    <lineage>
        <taxon>Bacteria</taxon>
        <taxon>Pseudomonadati</taxon>
        <taxon>Pseudomonadota</taxon>
        <taxon>Betaproteobacteria</taxon>
        <taxon>Burkholderiales</taxon>
        <taxon>Burkholderiaceae</taxon>
        <taxon>Burkholderia</taxon>
        <taxon>Burkholderia cepacia complex</taxon>
    </lineage>
</organism>
<accession>A0A6P2T8X5</accession>
<evidence type="ECO:0000313" key="3">
    <source>
        <dbReference type="Proteomes" id="UP000494260"/>
    </source>
</evidence>
<dbReference type="Pfam" id="PF14175">
    <property type="entry name" value="YaaC"/>
    <property type="match status" value="1"/>
</dbReference>
<dbReference type="Proteomes" id="UP000494260">
    <property type="component" value="Unassembled WGS sequence"/>
</dbReference>
<evidence type="ECO:0000256" key="1">
    <source>
        <dbReference type="SAM" id="MobiDB-lite"/>
    </source>
</evidence>
<dbReference type="AlphaFoldDB" id="A0A6P2T8X5"/>
<sequence length="529" mass="59887">MFECPYRCGSKGPEMASKRRRAGCDAIKPPSALPSRAHRRLRSRDNEPCFPASCVRAVPAPPEGSSFAGRSMKPLCGASCGFRMRHRQGRSMQPSDVPSGHIATLIDAMTYATGSGTENPPPGQSIVLPKRVSYSRILLANQDDRFRGNKMTRIAVARNGEVLTVKGRPIPYSRHPVVRTSRRYGLQSRIFSTNPWGIIRQSIEDNLTGVSRDQAIAFVAQAENFYKTSQTSTLLSAKPLLIYYCLLNLAKAFVLHKKLKQIYEKAQHGLEKNIHPGGTEFENSFLKSYRSKPNNVNVFDDFQEALFNKKTPSSGKVYDLQILLPQLLQGHRVWCEAAQSEERFVEITRIQYMHDESARKIWLCMGIFADDLSRFGISRKQLLVESGLVGLFREVQSMEIIDGRKLLKFEQIHALTYTGRASDKIHSLVELVRSNIWSTALKIPPFRKNYLYLCPAVEQQSLMEQLLSIYACFYYFGSVTRYRPHLFESIIQGKFGAHIQELITNLPQQFLYLLASEFAGREIAHAPIV</sequence>